<dbReference type="Pfam" id="PF12105">
    <property type="entry name" value="SpoU_methylas_C"/>
    <property type="match status" value="1"/>
</dbReference>
<dbReference type="AlphaFoldDB" id="A0A9X3ISC5"/>
<keyword evidence="4 7" id="KW-0949">S-adenosyl-L-methionine</keyword>
<name>A0A9X3ISC5_9GAMM</name>
<dbReference type="PANTHER" id="PTHR43453">
    <property type="entry name" value="RRNA METHYLASE-LIKE"/>
    <property type="match status" value="1"/>
</dbReference>
<dbReference type="Proteomes" id="UP001150830">
    <property type="component" value="Unassembled WGS sequence"/>
</dbReference>
<keyword evidence="1 7" id="KW-0820">tRNA-binding</keyword>
<feature type="domain" description="RNA methyltransferase SpoU/TrmH type C-terminal" evidence="9">
    <location>
        <begin position="163"/>
        <end position="215"/>
    </location>
</feature>
<dbReference type="Gene3D" id="3.40.1280.10">
    <property type="match status" value="1"/>
</dbReference>
<keyword evidence="5 7" id="KW-0819">tRNA processing</keyword>
<dbReference type="InterPro" id="IPR033671">
    <property type="entry name" value="TrmH"/>
</dbReference>
<keyword evidence="2 7" id="KW-0489">Methyltransferase</keyword>
<evidence type="ECO:0000256" key="3">
    <source>
        <dbReference type="ARBA" id="ARBA00022679"/>
    </source>
</evidence>
<evidence type="ECO:0000259" key="8">
    <source>
        <dbReference type="Pfam" id="PF00588"/>
    </source>
</evidence>
<dbReference type="InterPro" id="IPR022724">
    <property type="entry name" value="rRNA_MeTrfase_SpoU_C"/>
</dbReference>
<evidence type="ECO:0000256" key="2">
    <source>
        <dbReference type="ARBA" id="ARBA00022603"/>
    </source>
</evidence>
<dbReference type="CDD" id="cd18092">
    <property type="entry name" value="SpoU-like_TrmH"/>
    <property type="match status" value="1"/>
</dbReference>
<dbReference type="RefSeq" id="WP_283173933.1">
    <property type="nucleotide sequence ID" value="NZ_JAPNOA010000028.1"/>
</dbReference>
<proteinExistence type="inferred from homology"/>
<comment type="similarity">
    <text evidence="7">Belongs to the class IV-like SAM-binding methyltransferase superfamily. RNA methyltransferase TrmH family.</text>
</comment>
<comment type="function">
    <text evidence="7">Catalyzes the 2'-O methylation of guanosine at position 18 in tRNA.</text>
</comment>
<dbReference type="NCBIfam" id="NF008295">
    <property type="entry name" value="PRK11081.1"/>
    <property type="match status" value="1"/>
</dbReference>
<dbReference type="PANTHER" id="PTHR43453:SF1">
    <property type="entry name" value="TRNA_RRNA METHYLTRANSFERASE SPOU TYPE DOMAIN-CONTAINING PROTEIN"/>
    <property type="match status" value="1"/>
</dbReference>
<dbReference type="EC" id="2.1.1.34" evidence="7"/>
<feature type="binding site" evidence="7">
    <location>
        <position position="148"/>
    </location>
    <ligand>
        <name>S-adenosyl-L-methionine</name>
        <dbReference type="ChEBI" id="CHEBI:59789"/>
    </ligand>
</feature>
<gene>
    <name evidence="7 10" type="primary">trmH</name>
    <name evidence="10" type="ORF">OUO13_11020</name>
</gene>
<reference evidence="10" key="1">
    <citation type="submission" date="2022-11" db="EMBL/GenBank/DDBJ databases">
        <title>Parathalassolutuus dongxingensis gen. nov., sp. nov., a novel member of family Oceanospirillaceae isolated from a coastal shrimp pond in Guangxi, China.</title>
        <authorList>
            <person name="Chen H."/>
        </authorList>
    </citation>
    <scope>NUCLEOTIDE SEQUENCE</scope>
    <source>
        <strain evidence="10">G-43</strain>
    </source>
</reference>
<comment type="caution">
    <text evidence="7">Lacks conserved residue(s) required for the propagation of feature annotation.</text>
</comment>
<evidence type="ECO:0000313" key="10">
    <source>
        <dbReference type="EMBL" id="MCY0965721.1"/>
    </source>
</evidence>
<evidence type="ECO:0000256" key="6">
    <source>
        <dbReference type="ARBA" id="ARBA00022884"/>
    </source>
</evidence>
<dbReference type="GO" id="GO:0000049">
    <property type="term" value="F:tRNA binding"/>
    <property type="evidence" value="ECO:0007669"/>
    <property type="project" value="UniProtKB-UniRule"/>
</dbReference>
<sequence length="233" mass="26090">MTPERLERITSTLNKRQPDLTVVMDQLYKAHNLSAIARTCDAFAIQDVHYISPESEYRLKSASAAGSDSWVTVNSHPDTPTAIQHLKDSGFRVCAAHLSDSAIDYRDYDFTQPTALLLGAEWEGISQEASDLADQHLIIPMCGMVQSLNVSVAAAIILSEALRQRQRAGMLDQPRLPEERRQQLFFEWCQPTVTKLCRKYNLAYPAISEGGELLDPQAFSRQINGRSSVRKLP</sequence>
<feature type="domain" description="tRNA/rRNA methyltransferase SpoU type" evidence="8">
    <location>
        <begin position="20"/>
        <end position="158"/>
    </location>
</feature>
<dbReference type="InterPro" id="IPR001537">
    <property type="entry name" value="SpoU_MeTrfase"/>
</dbReference>
<comment type="catalytic activity">
    <reaction evidence="7">
        <text>guanosine(18) in tRNA + S-adenosyl-L-methionine = 2'-O-methylguanosine(18) in tRNA + S-adenosyl-L-homocysteine + H(+)</text>
        <dbReference type="Rhea" id="RHEA:20077"/>
        <dbReference type="Rhea" id="RHEA-COMP:10190"/>
        <dbReference type="Rhea" id="RHEA-COMP:10192"/>
        <dbReference type="ChEBI" id="CHEBI:15378"/>
        <dbReference type="ChEBI" id="CHEBI:57856"/>
        <dbReference type="ChEBI" id="CHEBI:59789"/>
        <dbReference type="ChEBI" id="CHEBI:74269"/>
        <dbReference type="ChEBI" id="CHEBI:74445"/>
        <dbReference type="EC" id="2.1.1.34"/>
    </reaction>
</comment>
<comment type="caution">
    <text evidence="10">The sequence shown here is derived from an EMBL/GenBank/DDBJ whole genome shotgun (WGS) entry which is preliminary data.</text>
</comment>
<dbReference type="HAMAP" id="MF_02060">
    <property type="entry name" value="tRNA_methyltr_TrmH"/>
    <property type="match status" value="1"/>
</dbReference>
<dbReference type="SUPFAM" id="SSF75217">
    <property type="entry name" value="alpha/beta knot"/>
    <property type="match status" value="1"/>
</dbReference>
<evidence type="ECO:0000256" key="7">
    <source>
        <dbReference type="HAMAP-Rule" id="MF_02060"/>
    </source>
</evidence>
<dbReference type="GO" id="GO:0002938">
    <property type="term" value="P:tRNA guanine ribose methylation"/>
    <property type="evidence" value="ECO:0007669"/>
    <property type="project" value="UniProtKB-UniRule"/>
</dbReference>
<evidence type="ECO:0000256" key="1">
    <source>
        <dbReference type="ARBA" id="ARBA00022555"/>
    </source>
</evidence>
<keyword evidence="6 7" id="KW-0694">RNA-binding</keyword>
<evidence type="ECO:0000259" key="9">
    <source>
        <dbReference type="Pfam" id="PF12105"/>
    </source>
</evidence>
<keyword evidence="3 7" id="KW-0808">Transferase</keyword>
<dbReference type="Pfam" id="PF00588">
    <property type="entry name" value="SpoU_methylase"/>
    <property type="match status" value="1"/>
</dbReference>
<evidence type="ECO:0000313" key="11">
    <source>
        <dbReference type="Proteomes" id="UP001150830"/>
    </source>
</evidence>
<organism evidence="10 11">
    <name type="scientific">Parathalassolituus penaei</name>
    <dbReference type="NCBI Taxonomy" id="2997323"/>
    <lineage>
        <taxon>Bacteria</taxon>
        <taxon>Pseudomonadati</taxon>
        <taxon>Pseudomonadota</taxon>
        <taxon>Gammaproteobacteria</taxon>
        <taxon>Oceanospirillales</taxon>
        <taxon>Oceanospirillaceae</taxon>
        <taxon>Parathalassolituus</taxon>
    </lineage>
</organism>
<dbReference type="InterPro" id="IPR029026">
    <property type="entry name" value="tRNA_m1G_MTases_N"/>
</dbReference>
<protein>
    <recommendedName>
        <fullName evidence="7">tRNA (guanosine(18)-2'-O)-methyltransferase</fullName>
        <ecNumber evidence="7">2.1.1.34</ecNumber>
    </recommendedName>
    <alternativeName>
        <fullName evidence="7">tRNA [Gm18] methyltransferase</fullName>
    </alternativeName>
</protein>
<dbReference type="InterPro" id="IPR029028">
    <property type="entry name" value="Alpha/beta_knot_MTases"/>
</dbReference>
<dbReference type="EMBL" id="JAPNOA010000028">
    <property type="protein sequence ID" value="MCY0965721.1"/>
    <property type="molecule type" value="Genomic_DNA"/>
</dbReference>
<evidence type="ECO:0000256" key="4">
    <source>
        <dbReference type="ARBA" id="ARBA00022691"/>
    </source>
</evidence>
<dbReference type="GO" id="GO:0141100">
    <property type="term" value="F:tRNA (guanine(18)-2'-O)-methyltransferase activity"/>
    <property type="evidence" value="ECO:0007669"/>
    <property type="project" value="UniProtKB-UniRule"/>
</dbReference>
<accession>A0A9X3ISC5</accession>
<evidence type="ECO:0000256" key="5">
    <source>
        <dbReference type="ARBA" id="ARBA00022694"/>
    </source>
</evidence>
<keyword evidence="11" id="KW-1185">Reference proteome</keyword>
<feature type="binding site" evidence="7">
    <location>
        <position position="139"/>
    </location>
    <ligand>
        <name>S-adenosyl-L-methionine</name>
        <dbReference type="ChEBI" id="CHEBI:59789"/>
    </ligand>
</feature>